<evidence type="ECO:0000313" key="7">
    <source>
        <dbReference type="Proteomes" id="UP000034112"/>
    </source>
</evidence>
<dbReference type="Proteomes" id="UP000034112">
    <property type="component" value="Unassembled WGS sequence"/>
</dbReference>
<dbReference type="InterPro" id="IPR036259">
    <property type="entry name" value="MFS_trans_sf"/>
</dbReference>
<dbReference type="Gene3D" id="1.20.1250.20">
    <property type="entry name" value="MFS general substrate transporter like domains"/>
    <property type="match status" value="2"/>
</dbReference>
<evidence type="ECO:0000256" key="3">
    <source>
        <dbReference type="ARBA" id="ARBA00022989"/>
    </source>
</evidence>
<feature type="transmembrane region" description="Helical" evidence="5">
    <location>
        <begin position="423"/>
        <end position="446"/>
    </location>
</feature>
<dbReference type="EMBL" id="JOKZ01000620">
    <property type="protein sequence ID" value="KKO97178.1"/>
    <property type="molecule type" value="Genomic_DNA"/>
</dbReference>
<comment type="caution">
    <text evidence="6">The sequence shown here is derived from an EMBL/GenBank/DDBJ whole genome shotgun (WGS) entry which is preliminary data.</text>
</comment>
<feature type="transmembrane region" description="Helical" evidence="5">
    <location>
        <begin position="206"/>
        <end position="227"/>
    </location>
</feature>
<feature type="transmembrane region" description="Helical" evidence="5">
    <location>
        <begin position="248"/>
        <end position="270"/>
    </location>
</feature>
<accession>A0A0F9ZVM7</accession>
<organism evidence="6 7">
    <name type="scientific">Trichoderma harzianum</name>
    <name type="common">Hypocrea lixii</name>
    <dbReference type="NCBI Taxonomy" id="5544"/>
    <lineage>
        <taxon>Eukaryota</taxon>
        <taxon>Fungi</taxon>
        <taxon>Dikarya</taxon>
        <taxon>Ascomycota</taxon>
        <taxon>Pezizomycotina</taxon>
        <taxon>Sordariomycetes</taxon>
        <taxon>Hypocreomycetidae</taxon>
        <taxon>Hypocreales</taxon>
        <taxon>Hypocreaceae</taxon>
        <taxon>Trichoderma</taxon>
    </lineage>
</organism>
<keyword evidence="2 5" id="KW-0812">Transmembrane</keyword>
<evidence type="ECO:0000313" key="6">
    <source>
        <dbReference type="EMBL" id="KKO97178.1"/>
    </source>
</evidence>
<proteinExistence type="predicted"/>
<dbReference type="AlphaFoldDB" id="A0A0F9ZVM7"/>
<dbReference type="OrthoDB" id="4088837at2759"/>
<keyword evidence="3 5" id="KW-1133">Transmembrane helix</keyword>
<name>A0A0F9ZVM7_TRIHA</name>
<dbReference type="GO" id="GO:0005886">
    <property type="term" value="C:plasma membrane"/>
    <property type="evidence" value="ECO:0007669"/>
    <property type="project" value="TreeGrafter"/>
</dbReference>
<reference evidence="7" key="1">
    <citation type="journal article" date="2015" name="Genome Announc.">
        <title>Draft whole-genome sequence of the biocontrol agent Trichoderma harzianum T6776.</title>
        <authorList>
            <person name="Baroncelli R."/>
            <person name="Piaggeschi G."/>
            <person name="Fiorini L."/>
            <person name="Bertolini E."/>
            <person name="Zapparata A."/>
            <person name="Pe M.E."/>
            <person name="Sarrocco S."/>
            <person name="Vannacci G."/>
        </authorList>
    </citation>
    <scope>NUCLEOTIDE SEQUENCE [LARGE SCALE GENOMIC DNA]</scope>
    <source>
        <strain evidence="7">T6776</strain>
    </source>
</reference>
<protein>
    <submittedName>
        <fullName evidence="6">Siderophore iron transporter mirC</fullName>
    </submittedName>
</protein>
<dbReference type="InterPro" id="IPR011701">
    <property type="entry name" value="MFS"/>
</dbReference>
<feature type="transmembrane region" description="Helical" evidence="5">
    <location>
        <begin position="330"/>
        <end position="353"/>
    </location>
</feature>
<comment type="subcellular location">
    <subcellularLocation>
        <location evidence="1">Membrane</location>
        <topology evidence="1">Multi-pass membrane protein</topology>
    </subcellularLocation>
</comment>
<feature type="transmembrane region" description="Helical" evidence="5">
    <location>
        <begin position="458"/>
        <end position="481"/>
    </location>
</feature>
<dbReference type="PANTHER" id="PTHR23501:SF87">
    <property type="entry name" value="SIDEROPHORE IRON TRANSPORTER 2"/>
    <property type="match status" value="1"/>
</dbReference>
<sequence>MRCSKTYKRWTYTKLAMEESKVDYSLRLQEAAPGSIDHDSPTEPTTLNGQESMEATKLTHDASPVLLSFIWFVSYQPYALSEFNAHSMLSVIGTIQYILYAIVKPALARAANIWGLLEAFSLSIAAILIGFAINAASQNLGGLAAGQIFYTIGQVGIQFLQQILVAEITTLENRSILGSLILSPTIFTSWIGAPIVSAMVPAKWRWGYGMWAIIFPTISLPLLFALWQQKKRGHKLESTATHGKFKNVFALWSQFDIVGLFLLTASLTLILLPMTLSTPIFHSWSSPGKISMITVGGCCFIAFLVYEVYVPKHPIILLKLTKNRTVVAGCILQFVLYLSFYIWAPYFFSFLIIVNNESSKAATNITAAQTVAIAVIGLLAAFLVRLTTTYKWVIMLGMTSKLVGAGLMLRYSNARASTVQILFGQLVSGAGTGMISIIAQTAVQAVTPRQDVASVTTLYEVAGAIGGAVGNAISGIVWTALLLSRLRANLPATAQSAAVEIQNSFLVASSYLPGSSERIAIDKSYTEVMHVLLIVALAVLSVPFIAMFGMENIRLKKETTGQERKK</sequence>
<feature type="transmembrane region" description="Helical" evidence="5">
    <location>
        <begin position="180"/>
        <end position="200"/>
    </location>
</feature>
<feature type="transmembrane region" description="Helical" evidence="5">
    <location>
        <begin position="148"/>
        <end position="168"/>
    </location>
</feature>
<evidence type="ECO:0000256" key="5">
    <source>
        <dbReference type="SAM" id="Phobius"/>
    </source>
</evidence>
<feature type="transmembrane region" description="Helical" evidence="5">
    <location>
        <begin position="528"/>
        <end position="548"/>
    </location>
</feature>
<feature type="transmembrane region" description="Helical" evidence="5">
    <location>
        <begin position="115"/>
        <end position="136"/>
    </location>
</feature>
<dbReference type="GO" id="GO:0022857">
    <property type="term" value="F:transmembrane transporter activity"/>
    <property type="evidence" value="ECO:0007669"/>
    <property type="project" value="InterPro"/>
</dbReference>
<keyword evidence="4 5" id="KW-0472">Membrane</keyword>
<feature type="transmembrane region" description="Helical" evidence="5">
    <location>
        <begin position="365"/>
        <end position="385"/>
    </location>
</feature>
<dbReference type="PANTHER" id="PTHR23501">
    <property type="entry name" value="MAJOR FACILITATOR SUPERFAMILY"/>
    <property type="match status" value="1"/>
</dbReference>
<evidence type="ECO:0000256" key="4">
    <source>
        <dbReference type="ARBA" id="ARBA00023136"/>
    </source>
</evidence>
<dbReference type="Pfam" id="PF07690">
    <property type="entry name" value="MFS_1"/>
    <property type="match status" value="1"/>
</dbReference>
<evidence type="ECO:0000256" key="2">
    <source>
        <dbReference type="ARBA" id="ARBA00022692"/>
    </source>
</evidence>
<gene>
    <name evidence="6" type="ORF">THAR02_10719</name>
</gene>
<evidence type="ECO:0000256" key="1">
    <source>
        <dbReference type="ARBA" id="ARBA00004141"/>
    </source>
</evidence>
<dbReference type="OMA" id="PWKGKGL"/>
<dbReference type="SUPFAM" id="SSF103473">
    <property type="entry name" value="MFS general substrate transporter"/>
    <property type="match status" value="1"/>
</dbReference>
<feature type="transmembrane region" description="Helical" evidence="5">
    <location>
        <begin position="290"/>
        <end position="309"/>
    </location>
</feature>